<proteinExistence type="predicted"/>
<feature type="domain" description="Metallo-beta-lactamase" evidence="1">
    <location>
        <begin position="8"/>
        <end position="227"/>
    </location>
</feature>
<dbReference type="SUPFAM" id="SSF56281">
    <property type="entry name" value="Metallo-hydrolase/oxidoreductase"/>
    <property type="match status" value="1"/>
</dbReference>
<name>A0ABM8GKL0_9MICO</name>
<dbReference type="Gene3D" id="3.60.15.10">
    <property type="entry name" value="Ribonuclease Z/Hydroxyacylglutathione hydrolase-like"/>
    <property type="match status" value="1"/>
</dbReference>
<evidence type="ECO:0000313" key="3">
    <source>
        <dbReference type="Proteomes" id="UP001321486"/>
    </source>
</evidence>
<dbReference type="SMART" id="SM00849">
    <property type="entry name" value="Lactamase_B"/>
    <property type="match status" value="1"/>
</dbReference>
<dbReference type="RefSeq" id="WP_286345814.1">
    <property type="nucleotide sequence ID" value="NZ_AP027732.1"/>
</dbReference>
<reference evidence="3" key="1">
    <citation type="journal article" date="2019" name="Int. J. Syst. Evol. Microbiol.">
        <title>The Global Catalogue of Microorganisms (GCM) 10K type strain sequencing project: providing services to taxonomists for standard genome sequencing and annotation.</title>
        <authorList>
            <consortium name="The Broad Institute Genomics Platform"/>
            <consortium name="The Broad Institute Genome Sequencing Center for Infectious Disease"/>
            <person name="Wu L."/>
            <person name="Ma J."/>
        </authorList>
    </citation>
    <scope>NUCLEOTIDE SEQUENCE [LARGE SCALE GENOMIC DNA]</scope>
    <source>
        <strain evidence="3">NBRC 108728</strain>
    </source>
</reference>
<dbReference type="PANTHER" id="PTHR42951">
    <property type="entry name" value="METALLO-BETA-LACTAMASE DOMAIN-CONTAINING"/>
    <property type="match status" value="1"/>
</dbReference>
<accession>A0ABM8GKL0</accession>
<protein>
    <submittedName>
        <fullName evidence="2">MBL fold metallo-hydrolase</fullName>
    </submittedName>
</protein>
<dbReference type="InterPro" id="IPR036866">
    <property type="entry name" value="RibonucZ/Hydroxyglut_hydro"/>
</dbReference>
<dbReference type="InterPro" id="IPR001279">
    <property type="entry name" value="Metallo-B-lactamas"/>
</dbReference>
<evidence type="ECO:0000259" key="1">
    <source>
        <dbReference type="SMART" id="SM00849"/>
    </source>
</evidence>
<sequence>MPGEHIPCSFLYLLRDSEGGFHVVDPGWDTDANWSAFVAALETLGATPGDVRTITATHLHPDHLGLGRRMRDTTGAILQLHRAEAHALSTQAEHRPSQASVERQADEWGVPADRRHELLALALTDEVPADGAAADEPPVVDRLLDDGDRLDVPGFELVAIHTPGHTPGHLCLRDDARSLLVTGDHVLPTMFAGLGLGGPTESNALADYVDSVARVTAFGDHEALPGHGYRFTGLGERAEASAAHHLARTAEVARIVGQDPATPVWQIAAQLTWTAGFENLAGFMLFSALSQTEMHRDYVRR</sequence>
<dbReference type="EMBL" id="AP027732">
    <property type="protein sequence ID" value="BDZ48913.1"/>
    <property type="molecule type" value="Genomic_DNA"/>
</dbReference>
<organism evidence="2 3">
    <name type="scientific">Frondihabitans sucicola</name>
    <dbReference type="NCBI Taxonomy" id="1268041"/>
    <lineage>
        <taxon>Bacteria</taxon>
        <taxon>Bacillati</taxon>
        <taxon>Actinomycetota</taxon>
        <taxon>Actinomycetes</taxon>
        <taxon>Micrococcales</taxon>
        <taxon>Microbacteriaceae</taxon>
        <taxon>Frondihabitans</taxon>
    </lineage>
</organism>
<keyword evidence="3" id="KW-1185">Reference proteome</keyword>
<dbReference type="Proteomes" id="UP001321486">
    <property type="component" value="Chromosome"/>
</dbReference>
<evidence type="ECO:0000313" key="2">
    <source>
        <dbReference type="EMBL" id="BDZ48913.1"/>
    </source>
</evidence>
<dbReference type="PANTHER" id="PTHR42951:SF4">
    <property type="entry name" value="ACYL-COENZYME A THIOESTERASE MBLAC2"/>
    <property type="match status" value="1"/>
</dbReference>
<gene>
    <name evidence="2" type="primary">ampC</name>
    <name evidence="2" type="ORF">GCM10025867_11540</name>
</gene>
<dbReference type="Pfam" id="PF00753">
    <property type="entry name" value="Lactamase_B"/>
    <property type="match status" value="1"/>
</dbReference>
<dbReference type="InterPro" id="IPR050855">
    <property type="entry name" value="NDM-1-like"/>
</dbReference>